<evidence type="ECO:0000313" key="7">
    <source>
        <dbReference type="EMBL" id="KAG6528694.1"/>
    </source>
</evidence>
<comment type="caution">
    <text evidence="7">The sequence shown here is derived from an EMBL/GenBank/DDBJ whole genome shotgun (WGS) entry which is preliminary data.</text>
</comment>
<dbReference type="SMART" id="SM00220">
    <property type="entry name" value="S_TKc"/>
    <property type="match status" value="1"/>
</dbReference>
<feature type="domain" description="Protein kinase" evidence="6">
    <location>
        <begin position="1"/>
        <end position="147"/>
    </location>
</feature>
<protein>
    <recommendedName>
        <fullName evidence="6">Protein kinase domain-containing protein</fullName>
    </recommendedName>
</protein>
<dbReference type="GO" id="GO:0007165">
    <property type="term" value="P:signal transduction"/>
    <property type="evidence" value="ECO:0007669"/>
    <property type="project" value="TreeGrafter"/>
</dbReference>
<name>A0A8J5M031_ZINOF</name>
<organism evidence="7 8">
    <name type="scientific">Zingiber officinale</name>
    <name type="common">Ginger</name>
    <name type="synonym">Amomum zingiber</name>
    <dbReference type="NCBI Taxonomy" id="94328"/>
    <lineage>
        <taxon>Eukaryota</taxon>
        <taxon>Viridiplantae</taxon>
        <taxon>Streptophyta</taxon>
        <taxon>Embryophyta</taxon>
        <taxon>Tracheophyta</taxon>
        <taxon>Spermatophyta</taxon>
        <taxon>Magnoliopsida</taxon>
        <taxon>Liliopsida</taxon>
        <taxon>Zingiberales</taxon>
        <taxon>Zingiberaceae</taxon>
        <taxon>Zingiber</taxon>
    </lineage>
</organism>
<evidence type="ECO:0000256" key="4">
    <source>
        <dbReference type="ARBA" id="ARBA00022777"/>
    </source>
</evidence>
<dbReference type="EMBL" id="JACMSC010000003">
    <property type="protein sequence ID" value="KAG6528694.1"/>
    <property type="molecule type" value="Genomic_DNA"/>
</dbReference>
<keyword evidence="3" id="KW-0547">Nucleotide-binding</keyword>
<dbReference type="InterPro" id="IPR008271">
    <property type="entry name" value="Ser/Thr_kinase_AS"/>
</dbReference>
<dbReference type="Proteomes" id="UP000734854">
    <property type="component" value="Unassembled WGS sequence"/>
</dbReference>
<sequence length="157" mass="17424">MLYYCHDKGVYHIDLKPENVLIDAKGNVKVFDFGLGALPQHLSSDELLHTTCGSLNHIAPGVLSNRGYDGARSDIWFCGVILYVTLTGSLPFDDRNLVVLYQKIVRGDIKFPKCLSPGAQDILRRILDPNPITRINNITGIKEHVFSCCPIDDAEAI</sequence>
<evidence type="ECO:0000313" key="8">
    <source>
        <dbReference type="Proteomes" id="UP000734854"/>
    </source>
</evidence>
<dbReference type="Pfam" id="PF00069">
    <property type="entry name" value="Pkinase"/>
    <property type="match status" value="1"/>
</dbReference>
<proteinExistence type="predicted"/>
<dbReference type="AlphaFoldDB" id="A0A8J5M031"/>
<keyword evidence="8" id="KW-1185">Reference proteome</keyword>
<evidence type="ECO:0000256" key="1">
    <source>
        <dbReference type="ARBA" id="ARBA00022527"/>
    </source>
</evidence>
<keyword evidence="1" id="KW-0723">Serine/threonine-protein kinase</keyword>
<evidence type="ECO:0000256" key="3">
    <source>
        <dbReference type="ARBA" id="ARBA00022741"/>
    </source>
</evidence>
<keyword evidence="4" id="KW-0418">Kinase</keyword>
<evidence type="ECO:0000256" key="5">
    <source>
        <dbReference type="ARBA" id="ARBA00022840"/>
    </source>
</evidence>
<gene>
    <name evidence="7" type="ORF">ZIOFF_010878</name>
</gene>
<keyword evidence="2" id="KW-0808">Transferase</keyword>
<dbReference type="InterPro" id="IPR000719">
    <property type="entry name" value="Prot_kinase_dom"/>
</dbReference>
<dbReference type="PANTHER" id="PTHR43895">
    <property type="entry name" value="CALCIUM/CALMODULIN-DEPENDENT PROTEIN KINASE KINASE-RELATED"/>
    <property type="match status" value="1"/>
</dbReference>
<dbReference type="PROSITE" id="PS00108">
    <property type="entry name" value="PROTEIN_KINASE_ST"/>
    <property type="match status" value="1"/>
</dbReference>
<dbReference type="SUPFAM" id="SSF56112">
    <property type="entry name" value="Protein kinase-like (PK-like)"/>
    <property type="match status" value="1"/>
</dbReference>
<dbReference type="PROSITE" id="PS50011">
    <property type="entry name" value="PROTEIN_KINASE_DOM"/>
    <property type="match status" value="1"/>
</dbReference>
<evidence type="ECO:0000256" key="2">
    <source>
        <dbReference type="ARBA" id="ARBA00022679"/>
    </source>
</evidence>
<dbReference type="GO" id="GO:0005524">
    <property type="term" value="F:ATP binding"/>
    <property type="evidence" value="ECO:0007669"/>
    <property type="project" value="UniProtKB-KW"/>
</dbReference>
<dbReference type="InterPro" id="IPR011009">
    <property type="entry name" value="Kinase-like_dom_sf"/>
</dbReference>
<evidence type="ECO:0000259" key="6">
    <source>
        <dbReference type="PROSITE" id="PS50011"/>
    </source>
</evidence>
<keyword evidence="5" id="KW-0067">ATP-binding</keyword>
<dbReference type="PANTHER" id="PTHR43895:SF65">
    <property type="entry name" value="CBL-INTERACTING PROTEIN KINASE 21"/>
    <property type="match status" value="1"/>
</dbReference>
<reference evidence="7 8" key="1">
    <citation type="submission" date="2020-08" db="EMBL/GenBank/DDBJ databases">
        <title>Plant Genome Project.</title>
        <authorList>
            <person name="Zhang R.-G."/>
        </authorList>
    </citation>
    <scope>NUCLEOTIDE SEQUENCE [LARGE SCALE GENOMIC DNA]</scope>
    <source>
        <tissue evidence="7">Rhizome</tissue>
    </source>
</reference>
<dbReference type="GO" id="GO:0004674">
    <property type="term" value="F:protein serine/threonine kinase activity"/>
    <property type="evidence" value="ECO:0007669"/>
    <property type="project" value="UniProtKB-KW"/>
</dbReference>
<dbReference type="Gene3D" id="1.10.510.10">
    <property type="entry name" value="Transferase(Phosphotransferase) domain 1"/>
    <property type="match status" value="1"/>
</dbReference>
<accession>A0A8J5M031</accession>